<dbReference type="Pfam" id="PF01370">
    <property type="entry name" value="Epimerase"/>
    <property type="match status" value="1"/>
</dbReference>
<proteinExistence type="inferred from homology"/>
<comment type="similarity">
    <text evidence="1">Belongs to the NAD(P)-dependent epimerase/dehydratase family. SDR39U1 subfamily.</text>
</comment>
<evidence type="ECO:0000313" key="5">
    <source>
        <dbReference type="Proteomes" id="UP000317835"/>
    </source>
</evidence>
<dbReference type="KEGG" id="tpla:ElP_16490"/>
<dbReference type="NCBIfam" id="TIGR01777">
    <property type="entry name" value="yfcH"/>
    <property type="match status" value="1"/>
</dbReference>
<dbReference type="Proteomes" id="UP000317835">
    <property type="component" value="Chromosome"/>
</dbReference>
<evidence type="ECO:0000256" key="1">
    <source>
        <dbReference type="ARBA" id="ARBA00009353"/>
    </source>
</evidence>
<feature type="domain" description="DUF1731" evidence="3">
    <location>
        <begin position="269"/>
        <end position="314"/>
    </location>
</feature>
<dbReference type="Gene3D" id="3.40.50.720">
    <property type="entry name" value="NAD(P)-binding Rossmann-like Domain"/>
    <property type="match status" value="1"/>
</dbReference>
<dbReference type="PANTHER" id="PTHR11092:SF0">
    <property type="entry name" value="EPIMERASE FAMILY PROTEIN SDR39U1"/>
    <property type="match status" value="1"/>
</dbReference>
<gene>
    <name evidence="4" type="ORF">ElP_16490</name>
</gene>
<evidence type="ECO:0000259" key="3">
    <source>
        <dbReference type="Pfam" id="PF08338"/>
    </source>
</evidence>
<dbReference type="RefSeq" id="WP_145268150.1">
    <property type="nucleotide sequence ID" value="NZ_CP036426.1"/>
</dbReference>
<evidence type="ECO:0000313" key="4">
    <source>
        <dbReference type="EMBL" id="QDV33770.1"/>
    </source>
</evidence>
<dbReference type="SUPFAM" id="SSF51735">
    <property type="entry name" value="NAD(P)-binding Rossmann-fold domains"/>
    <property type="match status" value="1"/>
</dbReference>
<accession>A0A518GYT3</accession>
<organism evidence="4 5">
    <name type="scientific">Tautonia plasticadhaerens</name>
    <dbReference type="NCBI Taxonomy" id="2527974"/>
    <lineage>
        <taxon>Bacteria</taxon>
        <taxon>Pseudomonadati</taxon>
        <taxon>Planctomycetota</taxon>
        <taxon>Planctomycetia</taxon>
        <taxon>Isosphaerales</taxon>
        <taxon>Isosphaeraceae</taxon>
        <taxon>Tautonia</taxon>
    </lineage>
</organism>
<dbReference type="AlphaFoldDB" id="A0A518GYT3"/>
<name>A0A518GYT3_9BACT</name>
<protein>
    <submittedName>
        <fullName evidence="4">Epimerase family protein</fullName>
    </submittedName>
</protein>
<dbReference type="InterPro" id="IPR013549">
    <property type="entry name" value="DUF1731"/>
</dbReference>
<evidence type="ECO:0000259" key="2">
    <source>
        <dbReference type="Pfam" id="PF01370"/>
    </source>
</evidence>
<feature type="domain" description="NAD-dependent epimerase/dehydratase" evidence="2">
    <location>
        <begin position="3"/>
        <end position="234"/>
    </location>
</feature>
<dbReference type="OrthoDB" id="9801773at2"/>
<keyword evidence="5" id="KW-1185">Reference proteome</keyword>
<reference evidence="4 5" key="1">
    <citation type="submission" date="2019-02" db="EMBL/GenBank/DDBJ databases">
        <title>Deep-cultivation of Planctomycetes and their phenomic and genomic characterization uncovers novel biology.</title>
        <authorList>
            <person name="Wiegand S."/>
            <person name="Jogler M."/>
            <person name="Boedeker C."/>
            <person name="Pinto D."/>
            <person name="Vollmers J."/>
            <person name="Rivas-Marin E."/>
            <person name="Kohn T."/>
            <person name="Peeters S.H."/>
            <person name="Heuer A."/>
            <person name="Rast P."/>
            <person name="Oberbeckmann S."/>
            <person name="Bunk B."/>
            <person name="Jeske O."/>
            <person name="Meyerdierks A."/>
            <person name="Storesund J.E."/>
            <person name="Kallscheuer N."/>
            <person name="Luecker S."/>
            <person name="Lage O.M."/>
            <person name="Pohl T."/>
            <person name="Merkel B.J."/>
            <person name="Hornburger P."/>
            <person name="Mueller R.-W."/>
            <person name="Bruemmer F."/>
            <person name="Labrenz M."/>
            <person name="Spormann A.M."/>
            <person name="Op den Camp H."/>
            <person name="Overmann J."/>
            <person name="Amann R."/>
            <person name="Jetten M.S.M."/>
            <person name="Mascher T."/>
            <person name="Medema M.H."/>
            <person name="Devos D.P."/>
            <person name="Kaster A.-K."/>
            <person name="Ovreas L."/>
            <person name="Rohde M."/>
            <person name="Galperin M.Y."/>
            <person name="Jogler C."/>
        </authorList>
    </citation>
    <scope>NUCLEOTIDE SEQUENCE [LARGE SCALE GENOMIC DNA]</scope>
    <source>
        <strain evidence="4 5">ElP</strain>
    </source>
</reference>
<dbReference type="InterPro" id="IPR010099">
    <property type="entry name" value="SDR39U1"/>
</dbReference>
<dbReference type="PANTHER" id="PTHR11092">
    <property type="entry name" value="SUGAR NUCLEOTIDE EPIMERASE RELATED"/>
    <property type="match status" value="1"/>
</dbReference>
<dbReference type="InterPro" id="IPR001509">
    <property type="entry name" value="Epimerase_deHydtase"/>
</dbReference>
<dbReference type="Pfam" id="PF08338">
    <property type="entry name" value="DUF1731"/>
    <property type="match status" value="1"/>
</dbReference>
<sequence>MRVFIAGGTGLIGTRLVGELRSRGDRPVVLTRRASGVGDREEFRGVELVQGDPTRPGDWQGAVDGCDAVVNLAGSNIFSKRWSAEVRRTIRESRVRSTEHLVDATRRASRRPSAFVLGSAIGYYGPTGDEELTESSPPGTDFMAEVCKEWEAAAGPASGDGTRLAIVRTGVVLARGEGALGVMTPIFKWVPGGAAPIGSGSVPFAPATGRQWFSWIHLADIVGIFLMALDRADALGPINGTAPRPVRNVEFGRALARVLHRPFLPVGPPDVALRVVLGGVAEAVTRGQRVLPGRATGLGYQFRFPEVNEALEDLLGSHRSARETPRPTSTA</sequence>
<dbReference type="InterPro" id="IPR036291">
    <property type="entry name" value="NAD(P)-bd_dom_sf"/>
</dbReference>
<dbReference type="EMBL" id="CP036426">
    <property type="protein sequence ID" value="QDV33770.1"/>
    <property type="molecule type" value="Genomic_DNA"/>
</dbReference>